<evidence type="ECO:0000313" key="2">
    <source>
        <dbReference type="Proteomes" id="UP000663651"/>
    </source>
</evidence>
<dbReference type="Proteomes" id="UP000663651">
    <property type="component" value="Chromosome"/>
</dbReference>
<dbReference type="RefSeq" id="WP_207163950.1">
    <property type="nucleotide sequence ID" value="NZ_CP071382.1"/>
</dbReference>
<dbReference type="EMBL" id="CP071382">
    <property type="protein sequence ID" value="QSV46162.1"/>
    <property type="molecule type" value="Genomic_DNA"/>
</dbReference>
<gene>
    <name evidence="1" type="ORF">JZM60_02440</name>
</gene>
<organism evidence="1 2">
    <name type="scientific">Geobacter benzoatilyticus</name>
    <dbReference type="NCBI Taxonomy" id="2815309"/>
    <lineage>
        <taxon>Bacteria</taxon>
        <taxon>Pseudomonadati</taxon>
        <taxon>Thermodesulfobacteriota</taxon>
        <taxon>Desulfuromonadia</taxon>
        <taxon>Geobacterales</taxon>
        <taxon>Geobacteraceae</taxon>
        <taxon>Geobacter</taxon>
    </lineage>
</organism>
<evidence type="ECO:0000313" key="1">
    <source>
        <dbReference type="EMBL" id="QSV46162.1"/>
    </source>
</evidence>
<name>A0ABX7Q3Y3_9BACT</name>
<protein>
    <submittedName>
        <fullName evidence="1">Uncharacterized protein</fullName>
    </submittedName>
</protein>
<proteinExistence type="predicted"/>
<keyword evidence="2" id="KW-1185">Reference proteome</keyword>
<accession>A0ABX7Q3Y3</accession>
<sequence>MDNLSKIQSRLEQFLAFRKTPEWEKLPPKVKLRVNEWLLKTARYQKKTGNISKAYPE</sequence>
<reference evidence="1 2" key="1">
    <citation type="submission" date="2021-03" db="EMBL/GenBank/DDBJ databases">
        <title>Geobacter metallireducens gen. nov. sp. nov., a microorganism capable of coupling the complete oxidation of organic compounds to the reduction of iron and other metals.</title>
        <authorList>
            <person name="Li Y."/>
        </authorList>
    </citation>
    <scope>NUCLEOTIDE SEQUENCE [LARGE SCALE GENOMIC DNA]</scope>
    <source>
        <strain evidence="1 2">Jerry-YX</strain>
    </source>
</reference>